<dbReference type="EMBL" id="JAUTBA010000001">
    <property type="protein sequence ID" value="MDQ1150174.1"/>
    <property type="molecule type" value="Genomic_DNA"/>
</dbReference>
<reference evidence="2 3" key="1">
    <citation type="submission" date="2023-07" db="EMBL/GenBank/DDBJ databases">
        <title>Functional and genomic diversity of the sorghum phyllosphere microbiome.</title>
        <authorList>
            <person name="Shade A."/>
        </authorList>
    </citation>
    <scope>NUCLEOTIDE SEQUENCE [LARGE SCALE GENOMIC DNA]</scope>
    <source>
        <strain evidence="2 3">SORGH_AS_0892</strain>
    </source>
</reference>
<dbReference type="SUPFAM" id="SSF52402">
    <property type="entry name" value="Adenine nucleotide alpha hydrolases-like"/>
    <property type="match status" value="1"/>
</dbReference>
<organism evidence="2 3">
    <name type="scientific">Sphingobacterium zeae</name>
    <dbReference type="NCBI Taxonomy" id="1776859"/>
    <lineage>
        <taxon>Bacteria</taxon>
        <taxon>Pseudomonadati</taxon>
        <taxon>Bacteroidota</taxon>
        <taxon>Sphingobacteriia</taxon>
        <taxon>Sphingobacteriales</taxon>
        <taxon>Sphingobacteriaceae</taxon>
        <taxon>Sphingobacterium</taxon>
    </lineage>
</organism>
<dbReference type="PANTHER" id="PTHR43196">
    <property type="entry name" value="SULFATE ADENYLYLTRANSFERASE SUBUNIT 2"/>
    <property type="match status" value="1"/>
</dbReference>
<evidence type="ECO:0000259" key="1">
    <source>
        <dbReference type="Pfam" id="PF01507"/>
    </source>
</evidence>
<evidence type="ECO:0000313" key="3">
    <source>
        <dbReference type="Proteomes" id="UP001244640"/>
    </source>
</evidence>
<dbReference type="Proteomes" id="UP001244640">
    <property type="component" value="Unassembled WGS sequence"/>
</dbReference>
<sequence>MNLSYDKYIVAFSGGKDSIALVLYLLDLGVDPCKIELWHHDIDGNDEAFMDWECTHDYCQKFADAFGLEIYFSWKEGGFKREMLRDNQRTAPTWFETPGKILKKVGGIAGKLATRLKFPQVAADLKVRWCSAYLKIDVCSIAIRNQERFNGLKTIVLSGERGEESTARSKYKIFEADRSDNRSGKLNRLVDRWRPLRDWKESEIWDIIRKYRVRVHPCYYMGWSRCSCKFCIFGNADQFASAYKISPIQGEEIMGYEERFGVTMKRNTDLRSLISCGNAYANITAELARQATSKIYDQQIIFNDNEEWVLPAGAYGESCGPQ</sequence>
<name>A0ABU0U5P9_9SPHI</name>
<dbReference type="RefSeq" id="WP_307185868.1">
    <property type="nucleotide sequence ID" value="NZ_JAUTBA010000001.1"/>
</dbReference>
<dbReference type="PANTHER" id="PTHR43196:SF2">
    <property type="entry name" value="PHOSPHOADENOSINE PHOSPHOSULFATE REDUCTASE"/>
    <property type="match status" value="1"/>
</dbReference>
<dbReference type="InterPro" id="IPR050128">
    <property type="entry name" value="Sulfate_adenylyltrnsfr_sub2"/>
</dbReference>
<dbReference type="InterPro" id="IPR014729">
    <property type="entry name" value="Rossmann-like_a/b/a_fold"/>
</dbReference>
<dbReference type="InterPro" id="IPR002500">
    <property type="entry name" value="PAPS_reduct_dom"/>
</dbReference>
<accession>A0ABU0U5P9</accession>
<feature type="domain" description="Phosphoadenosine phosphosulphate reductase" evidence="1">
    <location>
        <begin position="130"/>
        <end position="231"/>
    </location>
</feature>
<dbReference type="Pfam" id="PF01507">
    <property type="entry name" value="PAPS_reduct"/>
    <property type="match status" value="1"/>
</dbReference>
<evidence type="ECO:0000313" key="2">
    <source>
        <dbReference type="EMBL" id="MDQ1150174.1"/>
    </source>
</evidence>
<comment type="caution">
    <text evidence="2">The sequence shown here is derived from an EMBL/GenBank/DDBJ whole genome shotgun (WGS) entry which is preliminary data.</text>
</comment>
<proteinExistence type="predicted"/>
<gene>
    <name evidence="2" type="ORF">QE382_002158</name>
</gene>
<dbReference type="Gene3D" id="3.40.50.620">
    <property type="entry name" value="HUPs"/>
    <property type="match status" value="1"/>
</dbReference>
<protein>
    <submittedName>
        <fullName evidence="2">3'-phosphoadenosine 5'-phosphosulfate sulfotransferase (PAPS reductase)/FAD synthetase</fullName>
    </submittedName>
</protein>
<keyword evidence="3" id="KW-1185">Reference proteome</keyword>